<evidence type="ECO:0000256" key="3">
    <source>
        <dbReference type="ARBA" id="ARBA00023163"/>
    </source>
</evidence>
<dbReference type="Pfam" id="PF12833">
    <property type="entry name" value="HTH_18"/>
    <property type="match status" value="1"/>
</dbReference>
<dbReference type="GO" id="GO:0043565">
    <property type="term" value="F:sequence-specific DNA binding"/>
    <property type="evidence" value="ECO:0007669"/>
    <property type="project" value="InterPro"/>
</dbReference>
<dbReference type="InterPro" id="IPR037923">
    <property type="entry name" value="HTH-like"/>
</dbReference>
<dbReference type="PRINTS" id="PR00032">
    <property type="entry name" value="HTHARAC"/>
</dbReference>
<reference evidence="5" key="1">
    <citation type="submission" date="2023-03" db="EMBL/GenBank/DDBJ databases">
        <authorList>
            <person name="Shen W."/>
            <person name="Cai J."/>
        </authorList>
    </citation>
    <scope>NUCLEOTIDE SEQUENCE</scope>
    <source>
        <strain evidence="5">B226-2</strain>
    </source>
</reference>
<dbReference type="InterPro" id="IPR020449">
    <property type="entry name" value="Tscrpt_reg_AraC-type_HTH"/>
</dbReference>
<dbReference type="PANTHER" id="PTHR43280">
    <property type="entry name" value="ARAC-FAMILY TRANSCRIPTIONAL REGULATOR"/>
    <property type="match status" value="1"/>
</dbReference>
<evidence type="ECO:0000313" key="6">
    <source>
        <dbReference type="Proteomes" id="UP001256711"/>
    </source>
</evidence>
<evidence type="ECO:0000256" key="1">
    <source>
        <dbReference type="ARBA" id="ARBA00023015"/>
    </source>
</evidence>
<dbReference type="PROSITE" id="PS01124">
    <property type="entry name" value="HTH_ARAC_FAMILY_2"/>
    <property type="match status" value="1"/>
</dbReference>
<dbReference type="Gene3D" id="1.10.10.60">
    <property type="entry name" value="Homeodomain-like"/>
    <property type="match status" value="1"/>
</dbReference>
<sequence length="258" mass="30377">MPVTFCGYHTHNQNQDVIYRPNGLEEYLFLLVLAPMEFTFANGEQVRAQRGACMLYLPGTFQHYQAEEEFFNSFVEFTGLPQLDFPMSLPTNRLFYPSNLDQLNRLLQKIHQEFLLQQPESGQLMALYVQELLLLAARGVAHHQRLQNDTSLYQEMHSLRLSMLADCQKEWTAEKLSDLLQISQSKFYRLYREYFHTTPNEELICARLQLALYHITNQSMTIQEAAYQSGFANINHFHRLFKKRYGCTPSQYRKRSQP</sequence>
<dbReference type="InterPro" id="IPR018060">
    <property type="entry name" value="HTH_AraC"/>
</dbReference>
<dbReference type="Proteomes" id="UP001256711">
    <property type="component" value="Unassembled WGS sequence"/>
</dbReference>
<evidence type="ECO:0000259" key="4">
    <source>
        <dbReference type="PROSITE" id="PS01124"/>
    </source>
</evidence>
<dbReference type="Gene3D" id="2.60.120.280">
    <property type="entry name" value="Regulatory protein AraC"/>
    <property type="match status" value="1"/>
</dbReference>
<keyword evidence="1" id="KW-0805">Transcription regulation</keyword>
<dbReference type="InterPro" id="IPR009057">
    <property type="entry name" value="Homeodomain-like_sf"/>
</dbReference>
<dbReference type="EMBL" id="JARQBJ010000003">
    <property type="protein sequence ID" value="MDT2810202.1"/>
    <property type="molecule type" value="Genomic_DNA"/>
</dbReference>
<accession>A0AAW8TZ29</accession>
<feature type="domain" description="HTH araC/xylS-type" evidence="4">
    <location>
        <begin position="157"/>
        <end position="255"/>
    </location>
</feature>
<proteinExistence type="predicted"/>
<dbReference type="AlphaFoldDB" id="A0AAW8TZ29"/>
<keyword evidence="3" id="KW-0804">Transcription</keyword>
<evidence type="ECO:0000313" key="5">
    <source>
        <dbReference type="EMBL" id="MDT2810202.1"/>
    </source>
</evidence>
<dbReference type="PROSITE" id="PS00041">
    <property type="entry name" value="HTH_ARAC_FAMILY_1"/>
    <property type="match status" value="1"/>
</dbReference>
<evidence type="ECO:0000256" key="2">
    <source>
        <dbReference type="ARBA" id="ARBA00023125"/>
    </source>
</evidence>
<dbReference type="SUPFAM" id="SSF51215">
    <property type="entry name" value="Regulatory protein AraC"/>
    <property type="match status" value="1"/>
</dbReference>
<comment type="caution">
    <text evidence="5">The sequence shown here is derived from an EMBL/GenBank/DDBJ whole genome shotgun (WGS) entry which is preliminary data.</text>
</comment>
<keyword evidence="2" id="KW-0238">DNA-binding</keyword>
<dbReference type="InterPro" id="IPR018062">
    <property type="entry name" value="HTH_AraC-typ_CS"/>
</dbReference>
<organism evidence="5 6">
    <name type="scientific">Enterococcus asini</name>
    <dbReference type="NCBI Taxonomy" id="57732"/>
    <lineage>
        <taxon>Bacteria</taxon>
        <taxon>Bacillati</taxon>
        <taxon>Bacillota</taxon>
        <taxon>Bacilli</taxon>
        <taxon>Lactobacillales</taxon>
        <taxon>Enterococcaceae</taxon>
        <taxon>Enterococcus</taxon>
    </lineage>
</organism>
<dbReference type="PANTHER" id="PTHR43280:SF2">
    <property type="entry name" value="HTH-TYPE TRANSCRIPTIONAL REGULATOR EXSA"/>
    <property type="match status" value="1"/>
</dbReference>
<dbReference type="RefSeq" id="WP_311835376.1">
    <property type="nucleotide sequence ID" value="NZ_JARQAS010000005.1"/>
</dbReference>
<dbReference type="GO" id="GO:0003700">
    <property type="term" value="F:DNA-binding transcription factor activity"/>
    <property type="evidence" value="ECO:0007669"/>
    <property type="project" value="InterPro"/>
</dbReference>
<gene>
    <name evidence="5" type="ORF">P7H43_06880</name>
</gene>
<protein>
    <submittedName>
        <fullName evidence="5">Helix-turn-helix transcriptional regulator</fullName>
    </submittedName>
</protein>
<dbReference type="SMART" id="SM00342">
    <property type="entry name" value="HTH_ARAC"/>
    <property type="match status" value="1"/>
</dbReference>
<name>A0AAW8TZ29_9ENTE</name>
<dbReference type="SUPFAM" id="SSF46689">
    <property type="entry name" value="Homeodomain-like"/>
    <property type="match status" value="1"/>
</dbReference>